<reference evidence="2 3" key="1">
    <citation type="submission" date="2018-07" db="EMBL/GenBank/DDBJ databases">
        <title>Genomic Encyclopedia of Type Strains, Phase IV (KMG-IV): sequencing the most valuable type-strain genomes for metagenomic binning, comparative biology and taxonomic classification.</title>
        <authorList>
            <person name="Goeker M."/>
        </authorList>
    </citation>
    <scope>NUCLEOTIDE SEQUENCE [LARGE SCALE GENOMIC DNA]</scope>
    <source>
        <strain evidence="2 3">DSM 21634</strain>
    </source>
</reference>
<gene>
    <name evidence="2" type="ORF">DES41_11431</name>
</gene>
<name>A0A368XAI2_9BURK</name>
<protein>
    <submittedName>
        <fullName evidence="2">NADPH-dependent FMN reductase</fullName>
    </submittedName>
</protein>
<comment type="caution">
    <text evidence="2">The sequence shown here is derived from an EMBL/GenBank/DDBJ whole genome shotgun (WGS) entry which is preliminary data.</text>
</comment>
<dbReference type="Pfam" id="PF03358">
    <property type="entry name" value="FMN_red"/>
    <property type="match status" value="1"/>
</dbReference>
<dbReference type="Proteomes" id="UP000252884">
    <property type="component" value="Unassembled WGS sequence"/>
</dbReference>
<keyword evidence="3" id="KW-1185">Reference proteome</keyword>
<dbReference type="GO" id="GO:0016491">
    <property type="term" value="F:oxidoreductase activity"/>
    <property type="evidence" value="ECO:0007669"/>
    <property type="project" value="InterPro"/>
</dbReference>
<dbReference type="Gene3D" id="3.40.50.360">
    <property type="match status" value="1"/>
</dbReference>
<dbReference type="EMBL" id="QPJK01000014">
    <property type="protein sequence ID" value="RCW64719.1"/>
    <property type="molecule type" value="Genomic_DNA"/>
</dbReference>
<feature type="domain" description="NADPH-dependent FMN reductase-like" evidence="1">
    <location>
        <begin position="17"/>
        <end position="152"/>
    </location>
</feature>
<proteinExistence type="predicted"/>
<evidence type="ECO:0000259" key="1">
    <source>
        <dbReference type="Pfam" id="PF03358"/>
    </source>
</evidence>
<dbReference type="OrthoDB" id="8853249at2"/>
<sequence>MLQALTLNCTLKRSDPASPSSTARLLGEVEAEWRRLGVAVESIRAADLNLLPGVSSDEGEGDEWPAVRRRIMDADILVIGTPIWLGQPSSICKRVLERMDAFISEVDEATGYMPTYGKVAGVAVVGNEDGAHHVCAEVFQALVDVGFTVPASASTYWVGEAMGSTNYVDLERTPEKTAGTTRTLARLTAHLAGLLKASAYPSTKG</sequence>
<accession>A0A368XAI2</accession>
<evidence type="ECO:0000313" key="2">
    <source>
        <dbReference type="EMBL" id="RCW64719.1"/>
    </source>
</evidence>
<organism evidence="2 3">
    <name type="scientific">Pseudorhodoferax soli</name>
    <dbReference type="NCBI Taxonomy" id="545864"/>
    <lineage>
        <taxon>Bacteria</taxon>
        <taxon>Pseudomonadati</taxon>
        <taxon>Pseudomonadota</taxon>
        <taxon>Betaproteobacteria</taxon>
        <taxon>Burkholderiales</taxon>
        <taxon>Comamonadaceae</taxon>
    </lineage>
</organism>
<dbReference type="RefSeq" id="WP_114472100.1">
    <property type="nucleotide sequence ID" value="NZ_QPJK01000014.1"/>
</dbReference>
<dbReference type="InterPro" id="IPR029039">
    <property type="entry name" value="Flavoprotein-like_sf"/>
</dbReference>
<dbReference type="InterPro" id="IPR005025">
    <property type="entry name" value="FMN_Rdtase-like_dom"/>
</dbReference>
<dbReference type="AlphaFoldDB" id="A0A368XAI2"/>
<evidence type="ECO:0000313" key="3">
    <source>
        <dbReference type="Proteomes" id="UP000252884"/>
    </source>
</evidence>
<dbReference type="SUPFAM" id="SSF52218">
    <property type="entry name" value="Flavoproteins"/>
    <property type="match status" value="1"/>
</dbReference>